<accession>A0A517TUK0</accession>
<dbReference type="Gene3D" id="2.115.10.20">
    <property type="entry name" value="Glycosyl hydrolase domain, family 43"/>
    <property type="match status" value="1"/>
</dbReference>
<dbReference type="SMART" id="SM00640">
    <property type="entry name" value="Glyco_32"/>
    <property type="match status" value="1"/>
</dbReference>
<sequence length="680" mass="75603">MLHASLECRVTPLLAVLFLLIATGERLVADDDLLFPNSDFEAGTLAGWTRSGDAFQFQPTQGDNPSARGRESSAHEGEYWVGGFENHPNQDGQPGGAFTDDAIGELVSPEFTIRKSFISFLIGGGNHPGQTGVKLRCDGQELDLATGADSETMSPSSHDVSKFLGKQAQLVIYDNVRGGWGHINVDSFRAADKPLPGSMGEFAFVAGIPASSGDVCRYNEPRRPQFHFTADKNWLNDPNGMVFDGQKYHLFFQHNPLAPVWGNMTWGHATSPDMVHWTQQVHALLPYRVDRQAGTIFSGTAVVDHHNDLGVQQGNQKTLCAFFTFAVRPKFYQAMAYSTDGGATWKYWNEGRPVVPNQGFDDGERDPKVFWHEPSGRWVMVLWVRQNPGKVRFFTSKNLAEWEHASDFDRDWAFECMDLVFLPVDGDKNNMKAVIYDASFDYEVGTFDGRAFHAESGPHRAGGGNFYAAQSFNNMPDDRVVQIGWMRGGPNSAEKYGVPFNQQMSFPYELSLRRIGGDLKLCAQPIAEIKSLVDDTLVLQDAKIRDGESLLVGQEPFDLVDVEIEFAPGTAERLSFQLSGALLHYEASTHSLLQRGVDEQGNDVEVLVFDHLEPRHGLVKLRFLVDRLSVESFAFDGERFFAAYVSPHQADLTPKISALGGEAEVRKLEIHRLKSAWAGR</sequence>
<reference evidence="8 9" key="1">
    <citation type="submission" date="2019-02" db="EMBL/GenBank/DDBJ databases">
        <title>Deep-cultivation of Planctomycetes and their phenomic and genomic characterization uncovers novel biology.</title>
        <authorList>
            <person name="Wiegand S."/>
            <person name="Jogler M."/>
            <person name="Boedeker C."/>
            <person name="Pinto D."/>
            <person name="Vollmers J."/>
            <person name="Rivas-Marin E."/>
            <person name="Kohn T."/>
            <person name="Peeters S.H."/>
            <person name="Heuer A."/>
            <person name="Rast P."/>
            <person name="Oberbeckmann S."/>
            <person name="Bunk B."/>
            <person name="Jeske O."/>
            <person name="Meyerdierks A."/>
            <person name="Storesund J.E."/>
            <person name="Kallscheuer N."/>
            <person name="Luecker S."/>
            <person name="Lage O.M."/>
            <person name="Pohl T."/>
            <person name="Merkel B.J."/>
            <person name="Hornburger P."/>
            <person name="Mueller R.-W."/>
            <person name="Bruemmer F."/>
            <person name="Labrenz M."/>
            <person name="Spormann A.M."/>
            <person name="Op den Camp H."/>
            <person name="Overmann J."/>
            <person name="Amann R."/>
            <person name="Jetten M.S.M."/>
            <person name="Mascher T."/>
            <person name="Medema M.H."/>
            <person name="Devos D.P."/>
            <person name="Kaster A.-K."/>
            <person name="Ovreas L."/>
            <person name="Rohde M."/>
            <person name="Galperin M.Y."/>
            <person name="Jogler C."/>
        </authorList>
    </citation>
    <scope>NUCLEOTIDE SEQUENCE [LARGE SCALE GENOMIC DNA]</scope>
    <source>
        <strain evidence="8 9">I41</strain>
    </source>
</reference>
<dbReference type="OrthoDB" id="9759709at2"/>
<comment type="similarity">
    <text evidence="1 4">Belongs to the glycosyl hydrolase 32 family.</text>
</comment>
<dbReference type="GO" id="GO:0005987">
    <property type="term" value="P:sucrose catabolic process"/>
    <property type="evidence" value="ECO:0007669"/>
    <property type="project" value="TreeGrafter"/>
</dbReference>
<dbReference type="InterPro" id="IPR013148">
    <property type="entry name" value="Glyco_hydro_32_N"/>
</dbReference>
<protein>
    <submittedName>
        <fullName evidence="8">Levanase</fullName>
        <ecNumber evidence="8">3.2.1.80</ecNumber>
    </submittedName>
</protein>
<dbReference type="PANTHER" id="PTHR42800">
    <property type="entry name" value="EXOINULINASE INUD (AFU_ORTHOLOGUE AFUA_5G00480)"/>
    <property type="match status" value="1"/>
</dbReference>
<dbReference type="KEGG" id="llh:I41_12150"/>
<evidence type="ECO:0000256" key="1">
    <source>
        <dbReference type="ARBA" id="ARBA00009902"/>
    </source>
</evidence>
<evidence type="ECO:0000259" key="6">
    <source>
        <dbReference type="Pfam" id="PF00251"/>
    </source>
</evidence>
<dbReference type="Proteomes" id="UP000317909">
    <property type="component" value="Chromosome"/>
</dbReference>
<organism evidence="8 9">
    <name type="scientific">Lacipirellula limnantheis</name>
    <dbReference type="NCBI Taxonomy" id="2528024"/>
    <lineage>
        <taxon>Bacteria</taxon>
        <taxon>Pseudomonadati</taxon>
        <taxon>Planctomycetota</taxon>
        <taxon>Planctomycetia</taxon>
        <taxon>Pirellulales</taxon>
        <taxon>Lacipirellulaceae</taxon>
        <taxon>Lacipirellula</taxon>
    </lineage>
</organism>
<dbReference type="AlphaFoldDB" id="A0A517TUK0"/>
<evidence type="ECO:0000313" key="8">
    <source>
        <dbReference type="EMBL" id="QDT72049.1"/>
    </source>
</evidence>
<keyword evidence="9" id="KW-1185">Reference proteome</keyword>
<dbReference type="PANTHER" id="PTHR42800:SF1">
    <property type="entry name" value="EXOINULINASE INUD (AFU_ORTHOLOGUE AFUA_5G00480)"/>
    <property type="match status" value="1"/>
</dbReference>
<name>A0A517TUK0_9BACT</name>
<dbReference type="SUPFAM" id="SSF75005">
    <property type="entry name" value="Arabinanase/levansucrase/invertase"/>
    <property type="match status" value="1"/>
</dbReference>
<dbReference type="InterPro" id="IPR023296">
    <property type="entry name" value="Glyco_hydro_beta-prop_sf"/>
</dbReference>
<proteinExistence type="inferred from homology"/>
<dbReference type="GO" id="GO:0005737">
    <property type="term" value="C:cytoplasm"/>
    <property type="evidence" value="ECO:0007669"/>
    <property type="project" value="TreeGrafter"/>
</dbReference>
<dbReference type="GO" id="GO:0004575">
    <property type="term" value="F:sucrose alpha-glucosidase activity"/>
    <property type="evidence" value="ECO:0007669"/>
    <property type="project" value="TreeGrafter"/>
</dbReference>
<evidence type="ECO:0000256" key="5">
    <source>
        <dbReference type="SAM" id="MobiDB-lite"/>
    </source>
</evidence>
<feature type="region of interest" description="Disordered" evidence="5">
    <location>
        <begin position="54"/>
        <end position="75"/>
    </location>
</feature>
<dbReference type="EC" id="3.2.1.80" evidence="8"/>
<dbReference type="Gene3D" id="2.60.120.560">
    <property type="entry name" value="Exo-inulinase, domain 1"/>
    <property type="match status" value="1"/>
</dbReference>
<feature type="domain" description="Glycosyl hydrolase family 32 N-terminal" evidence="6">
    <location>
        <begin position="227"/>
        <end position="521"/>
    </location>
</feature>
<keyword evidence="3 4" id="KW-0326">Glycosidase</keyword>
<dbReference type="Pfam" id="PF08244">
    <property type="entry name" value="Glyco_hydro_32C"/>
    <property type="match status" value="1"/>
</dbReference>
<dbReference type="SUPFAM" id="SSF49899">
    <property type="entry name" value="Concanavalin A-like lectins/glucanases"/>
    <property type="match status" value="1"/>
</dbReference>
<dbReference type="InterPro" id="IPR001362">
    <property type="entry name" value="Glyco_hydro_32"/>
</dbReference>
<keyword evidence="2 4" id="KW-0378">Hydrolase</keyword>
<gene>
    <name evidence="8" type="primary">sacC</name>
    <name evidence="8" type="ORF">I41_12150</name>
</gene>
<evidence type="ECO:0000259" key="7">
    <source>
        <dbReference type="Pfam" id="PF08244"/>
    </source>
</evidence>
<dbReference type="Pfam" id="PF00251">
    <property type="entry name" value="Glyco_hydro_32N"/>
    <property type="match status" value="1"/>
</dbReference>
<evidence type="ECO:0000256" key="4">
    <source>
        <dbReference type="RuleBase" id="RU362110"/>
    </source>
</evidence>
<dbReference type="InterPro" id="IPR013189">
    <property type="entry name" value="Glyco_hydro_32_C"/>
</dbReference>
<dbReference type="EMBL" id="CP036339">
    <property type="protein sequence ID" value="QDT72049.1"/>
    <property type="molecule type" value="Genomic_DNA"/>
</dbReference>
<dbReference type="RefSeq" id="WP_145431653.1">
    <property type="nucleotide sequence ID" value="NZ_CP036339.1"/>
</dbReference>
<evidence type="ECO:0000313" key="9">
    <source>
        <dbReference type="Proteomes" id="UP000317909"/>
    </source>
</evidence>
<evidence type="ECO:0000256" key="2">
    <source>
        <dbReference type="ARBA" id="ARBA00022801"/>
    </source>
</evidence>
<dbReference type="InterPro" id="IPR013320">
    <property type="entry name" value="ConA-like_dom_sf"/>
</dbReference>
<dbReference type="GO" id="GO:0051669">
    <property type="term" value="F:fructan beta-fructosidase activity"/>
    <property type="evidence" value="ECO:0007669"/>
    <property type="project" value="UniProtKB-EC"/>
</dbReference>
<dbReference type="CDD" id="cd18622">
    <property type="entry name" value="GH32_Inu-like"/>
    <property type="match status" value="1"/>
</dbReference>
<evidence type="ECO:0000256" key="3">
    <source>
        <dbReference type="ARBA" id="ARBA00023295"/>
    </source>
</evidence>
<feature type="domain" description="Glycosyl hydrolase family 32 C-terminal" evidence="7">
    <location>
        <begin position="560"/>
        <end position="671"/>
    </location>
</feature>